<organism evidence="1 2">
    <name type="scientific">Thalassoglobus neptunius</name>
    <dbReference type="NCBI Taxonomy" id="1938619"/>
    <lineage>
        <taxon>Bacteria</taxon>
        <taxon>Pseudomonadati</taxon>
        <taxon>Planctomycetota</taxon>
        <taxon>Planctomycetia</taxon>
        <taxon>Planctomycetales</taxon>
        <taxon>Planctomycetaceae</taxon>
        <taxon>Thalassoglobus</taxon>
    </lineage>
</organism>
<reference evidence="1 2" key="1">
    <citation type="submission" date="2019-02" db="EMBL/GenBank/DDBJ databases">
        <title>Deep-cultivation of Planctomycetes and their phenomic and genomic characterization uncovers novel biology.</title>
        <authorList>
            <person name="Wiegand S."/>
            <person name="Jogler M."/>
            <person name="Boedeker C."/>
            <person name="Pinto D."/>
            <person name="Vollmers J."/>
            <person name="Rivas-Marin E."/>
            <person name="Kohn T."/>
            <person name="Peeters S.H."/>
            <person name="Heuer A."/>
            <person name="Rast P."/>
            <person name="Oberbeckmann S."/>
            <person name="Bunk B."/>
            <person name="Jeske O."/>
            <person name="Meyerdierks A."/>
            <person name="Storesund J.E."/>
            <person name="Kallscheuer N."/>
            <person name="Luecker S."/>
            <person name="Lage O.M."/>
            <person name="Pohl T."/>
            <person name="Merkel B.J."/>
            <person name="Hornburger P."/>
            <person name="Mueller R.-W."/>
            <person name="Bruemmer F."/>
            <person name="Labrenz M."/>
            <person name="Spormann A.M."/>
            <person name="Op Den Camp H."/>
            <person name="Overmann J."/>
            <person name="Amann R."/>
            <person name="Jetten M.S.M."/>
            <person name="Mascher T."/>
            <person name="Medema M.H."/>
            <person name="Devos D.P."/>
            <person name="Kaster A.-K."/>
            <person name="Ovreas L."/>
            <person name="Rohde M."/>
            <person name="Galperin M.Y."/>
            <person name="Jogler C."/>
        </authorList>
    </citation>
    <scope>NUCLEOTIDE SEQUENCE [LARGE SCALE GENOMIC DNA]</scope>
    <source>
        <strain evidence="1 2">KOR42</strain>
    </source>
</reference>
<protein>
    <submittedName>
        <fullName evidence="1">Uncharacterized protein</fullName>
    </submittedName>
</protein>
<accession>A0A5C5WNJ0</accession>
<dbReference type="Proteomes" id="UP000317243">
    <property type="component" value="Unassembled WGS sequence"/>
</dbReference>
<name>A0A5C5WNJ0_9PLAN</name>
<keyword evidence="2" id="KW-1185">Reference proteome</keyword>
<evidence type="ECO:0000313" key="2">
    <source>
        <dbReference type="Proteomes" id="UP000317243"/>
    </source>
</evidence>
<dbReference type="AlphaFoldDB" id="A0A5C5WNJ0"/>
<proteinExistence type="predicted"/>
<gene>
    <name evidence="1" type="ORF">KOR42_30660</name>
</gene>
<evidence type="ECO:0000313" key="1">
    <source>
        <dbReference type="EMBL" id="TWT52198.1"/>
    </source>
</evidence>
<dbReference type="EMBL" id="SIHI01000007">
    <property type="protein sequence ID" value="TWT52198.1"/>
    <property type="molecule type" value="Genomic_DNA"/>
</dbReference>
<comment type="caution">
    <text evidence="1">The sequence shown here is derived from an EMBL/GenBank/DDBJ whole genome shotgun (WGS) entry which is preliminary data.</text>
</comment>
<sequence>MRLSESSFMQYVTSGRFVQLYINRVKQENDRSNNTNVYVERNANGSEESSRETGIRARCQVDRAGAKEWNEAFWEVRKQLAEGMSSQILRRFPEDRGWQSHLFSVGAVLT</sequence>